<evidence type="ECO:0000313" key="6">
    <source>
        <dbReference type="Proteomes" id="UP000293874"/>
    </source>
</evidence>
<evidence type="ECO:0000256" key="1">
    <source>
        <dbReference type="SAM" id="MobiDB-lite"/>
    </source>
</evidence>
<dbReference type="FunFam" id="2.60.120.1440:FF:000001">
    <property type="entry name" value="Putative anti-sigma factor"/>
    <property type="match status" value="1"/>
</dbReference>
<dbReference type="Proteomes" id="UP000293874">
    <property type="component" value="Unassembled WGS sequence"/>
</dbReference>
<dbReference type="PANTHER" id="PTHR30273">
    <property type="entry name" value="PERIPLASMIC SIGNAL SENSOR AND SIGMA FACTOR ACTIVATOR FECR-RELATED"/>
    <property type="match status" value="1"/>
</dbReference>
<feature type="domain" description="FecR protein" evidence="3">
    <location>
        <begin position="188"/>
        <end position="278"/>
    </location>
</feature>
<dbReference type="InterPro" id="IPR006860">
    <property type="entry name" value="FecR"/>
</dbReference>
<dbReference type="InterPro" id="IPR012373">
    <property type="entry name" value="Ferrdict_sens_TM"/>
</dbReference>
<evidence type="ECO:0000259" key="3">
    <source>
        <dbReference type="Pfam" id="PF04773"/>
    </source>
</evidence>
<organism evidence="5 6">
    <name type="scientific">Pseudobacter ginsenosidimutans</name>
    <dbReference type="NCBI Taxonomy" id="661488"/>
    <lineage>
        <taxon>Bacteria</taxon>
        <taxon>Pseudomonadati</taxon>
        <taxon>Bacteroidota</taxon>
        <taxon>Chitinophagia</taxon>
        <taxon>Chitinophagales</taxon>
        <taxon>Chitinophagaceae</taxon>
        <taxon>Pseudobacter</taxon>
    </lineage>
</organism>
<dbReference type="Gene3D" id="2.60.120.1440">
    <property type="match status" value="1"/>
</dbReference>
<evidence type="ECO:0000313" key="5">
    <source>
        <dbReference type="EMBL" id="RZS75534.1"/>
    </source>
</evidence>
<dbReference type="AlphaFoldDB" id="A0A4Q7N348"/>
<keyword evidence="2" id="KW-1133">Transmembrane helix</keyword>
<gene>
    <name evidence="5" type="ORF">EV199_1403</name>
</gene>
<feature type="transmembrane region" description="Helical" evidence="2">
    <location>
        <begin position="89"/>
        <end position="108"/>
    </location>
</feature>
<sequence>MQQNENDNIRWEKLEEQLDQPQINPEQEGLSKEERNVLHFFKRLRNRLHPVDEQKSFPLEDGWNSLSARIAMEENTGARKGRFVKWRQFSLVAAAVLLLAVAGIFWMLNKPAGNKQQELAGKTQSTQKADLPPSKQVELILADGSKIELGQKQSITEKNGVGIVASDEKLQYETDVKSDKLLYNTLMVPRGKKSQISLPDGTTVWVNAASKITYPVAFIGATREVTLEGEAYFDVKQNTEKPFIVHTVNIDVEVLGTAFNLNAYAKTIRTTLEKGKVRVKNKTASIELMPGEQAMYDLQSAQMKKAPVYTRLFTGWKDGELYLEDLTLREITEQLSRDFDYEFEFAEASLKELRFTVDMAAADNLQAVLDHISSTTEGLRFSVNGRLVSISR</sequence>
<proteinExistence type="predicted"/>
<evidence type="ECO:0000259" key="4">
    <source>
        <dbReference type="Pfam" id="PF16344"/>
    </source>
</evidence>
<feature type="region of interest" description="Disordered" evidence="1">
    <location>
        <begin position="1"/>
        <end position="29"/>
    </location>
</feature>
<feature type="compositionally biased region" description="Basic and acidic residues" evidence="1">
    <location>
        <begin position="7"/>
        <end position="16"/>
    </location>
</feature>
<evidence type="ECO:0000256" key="2">
    <source>
        <dbReference type="SAM" id="Phobius"/>
    </source>
</evidence>
<name>A0A4Q7N348_9BACT</name>
<dbReference type="EMBL" id="SGXA01000001">
    <property type="protein sequence ID" value="RZS75534.1"/>
    <property type="molecule type" value="Genomic_DNA"/>
</dbReference>
<keyword evidence="2" id="KW-0812">Transmembrane</keyword>
<dbReference type="InterPro" id="IPR032508">
    <property type="entry name" value="FecR_C"/>
</dbReference>
<accession>A0A4Q7N348</accession>
<dbReference type="GO" id="GO:0016989">
    <property type="term" value="F:sigma factor antagonist activity"/>
    <property type="evidence" value="ECO:0007669"/>
    <property type="project" value="TreeGrafter"/>
</dbReference>
<protein>
    <submittedName>
        <fullName evidence="5">FecR family protein</fullName>
    </submittedName>
</protein>
<dbReference type="Pfam" id="PF04773">
    <property type="entry name" value="FecR"/>
    <property type="match status" value="1"/>
</dbReference>
<dbReference type="OrthoDB" id="737880at2"/>
<dbReference type="Pfam" id="PF16344">
    <property type="entry name" value="FecR_C"/>
    <property type="match status" value="1"/>
</dbReference>
<dbReference type="Gene3D" id="3.55.50.30">
    <property type="match status" value="1"/>
</dbReference>
<dbReference type="PANTHER" id="PTHR30273:SF2">
    <property type="entry name" value="PROTEIN FECR"/>
    <property type="match status" value="1"/>
</dbReference>
<keyword evidence="2" id="KW-0472">Membrane</keyword>
<reference evidence="5 6" key="1">
    <citation type="submission" date="2019-02" db="EMBL/GenBank/DDBJ databases">
        <title>Genomic Encyclopedia of Type Strains, Phase IV (KMG-IV): sequencing the most valuable type-strain genomes for metagenomic binning, comparative biology and taxonomic classification.</title>
        <authorList>
            <person name="Goeker M."/>
        </authorList>
    </citation>
    <scope>NUCLEOTIDE SEQUENCE [LARGE SCALE GENOMIC DNA]</scope>
    <source>
        <strain evidence="5 6">DSM 18116</strain>
    </source>
</reference>
<feature type="domain" description="Protein FecR C-terminal" evidence="4">
    <location>
        <begin position="321"/>
        <end position="388"/>
    </location>
</feature>
<keyword evidence="6" id="KW-1185">Reference proteome</keyword>
<comment type="caution">
    <text evidence="5">The sequence shown here is derived from an EMBL/GenBank/DDBJ whole genome shotgun (WGS) entry which is preliminary data.</text>
</comment>
<dbReference type="RefSeq" id="WP_130539899.1">
    <property type="nucleotide sequence ID" value="NZ_CP042431.1"/>
</dbReference>